<feature type="domain" description="HTH gntR-type" evidence="4">
    <location>
        <begin position="7"/>
        <end position="74"/>
    </location>
</feature>
<dbReference type="InterPro" id="IPR011711">
    <property type="entry name" value="GntR_C"/>
</dbReference>
<dbReference type="Gene3D" id="1.10.10.10">
    <property type="entry name" value="Winged helix-like DNA-binding domain superfamily/Winged helix DNA-binding domain"/>
    <property type="match status" value="1"/>
</dbReference>
<evidence type="ECO:0000259" key="4">
    <source>
        <dbReference type="PROSITE" id="PS50949"/>
    </source>
</evidence>
<evidence type="ECO:0000313" key="6">
    <source>
        <dbReference type="Proteomes" id="UP001597221"/>
    </source>
</evidence>
<protein>
    <submittedName>
        <fullName evidence="5">GntR family transcriptional regulator</fullName>
    </submittedName>
</protein>
<keyword evidence="6" id="KW-1185">Reference proteome</keyword>
<dbReference type="PANTHER" id="PTHR43537">
    <property type="entry name" value="TRANSCRIPTIONAL REGULATOR, GNTR FAMILY"/>
    <property type="match status" value="1"/>
</dbReference>
<dbReference type="SUPFAM" id="SSF46785">
    <property type="entry name" value="Winged helix' DNA-binding domain"/>
    <property type="match status" value="1"/>
</dbReference>
<evidence type="ECO:0000313" key="5">
    <source>
        <dbReference type="EMBL" id="MFD1608827.1"/>
    </source>
</evidence>
<dbReference type="SUPFAM" id="SSF48008">
    <property type="entry name" value="GntR ligand-binding domain-like"/>
    <property type="match status" value="1"/>
</dbReference>
<comment type="caution">
    <text evidence="5">The sequence shown here is derived from an EMBL/GenBank/DDBJ whole genome shotgun (WGS) entry which is preliminary data.</text>
</comment>
<evidence type="ECO:0000256" key="1">
    <source>
        <dbReference type="ARBA" id="ARBA00023015"/>
    </source>
</evidence>
<keyword evidence="3" id="KW-0804">Transcription</keyword>
<reference evidence="6" key="1">
    <citation type="journal article" date="2019" name="Int. J. Syst. Evol. Microbiol.">
        <title>The Global Catalogue of Microorganisms (GCM) 10K type strain sequencing project: providing services to taxonomists for standard genome sequencing and annotation.</title>
        <authorList>
            <consortium name="The Broad Institute Genomics Platform"/>
            <consortium name="The Broad Institute Genome Sequencing Center for Infectious Disease"/>
            <person name="Wu L."/>
            <person name="Ma J."/>
        </authorList>
    </citation>
    <scope>NUCLEOTIDE SEQUENCE [LARGE SCALE GENOMIC DNA]</scope>
    <source>
        <strain evidence="6">CGMCC 1.12376</strain>
    </source>
</reference>
<dbReference type="InterPro" id="IPR008920">
    <property type="entry name" value="TF_FadR/GntR_C"/>
</dbReference>
<dbReference type="Gene3D" id="1.20.120.530">
    <property type="entry name" value="GntR ligand-binding domain-like"/>
    <property type="match status" value="1"/>
</dbReference>
<dbReference type="Proteomes" id="UP001597221">
    <property type="component" value="Unassembled WGS sequence"/>
</dbReference>
<keyword evidence="1" id="KW-0805">Transcription regulation</keyword>
<name>A0ABW4HUL7_9BACI</name>
<dbReference type="Pfam" id="PF07729">
    <property type="entry name" value="FCD"/>
    <property type="match status" value="1"/>
</dbReference>
<evidence type="ECO:0000256" key="2">
    <source>
        <dbReference type="ARBA" id="ARBA00023125"/>
    </source>
</evidence>
<dbReference type="CDD" id="cd07377">
    <property type="entry name" value="WHTH_GntR"/>
    <property type="match status" value="1"/>
</dbReference>
<dbReference type="PROSITE" id="PS50949">
    <property type="entry name" value="HTH_GNTR"/>
    <property type="match status" value="1"/>
</dbReference>
<dbReference type="SMART" id="SM00895">
    <property type="entry name" value="FCD"/>
    <property type="match status" value="1"/>
</dbReference>
<organism evidence="5 6">
    <name type="scientific">Oceanobacillus luteolus</name>
    <dbReference type="NCBI Taxonomy" id="1274358"/>
    <lineage>
        <taxon>Bacteria</taxon>
        <taxon>Bacillati</taxon>
        <taxon>Bacillota</taxon>
        <taxon>Bacilli</taxon>
        <taxon>Bacillales</taxon>
        <taxon>Bacillaceae</taxon>
        <taxon>Oceanobacillus</taxon>
    </lineage>
</organism>
<gene>
    <name evidence="5" type="ORF">ACFSBH_14470</name>
</gene>
<dbReference type="RefSeq" id="WP_379598260.1">
    <property type="nucleotide sequence ID" value="NZ_JBHUDE010000135.1"/>
</dbReference>
<dbReference type="PANTHER" id="PTHR43537:SF24">
    <property type="entry name" value="GLUCONATE OPERON TRANSCRIPTIONAL REPRESSOR"/>
    <property type="match status" value="1"/>
</dbReference>
<dbReference type="InterPro" id="IPR036390">
    <property type="entry name" value="WH_DNA-bd_sf"/>
</dbReference>
<sequence>MARIETSLLTKQVYEVLREKIVAGEFMAGDKLDIYKLAEEFGVSRSPVKSAVDELVHDGLIEIIPRKGTYVTELDFTEFNEILDARLMIEEWAGKQMIDTISPQQVEDWGNMVREMDDILETSPFRFDAYNKLDMQFHSTLIEWTGNKKILELFSSLNTHVSLSRVVHSTSLESTIKRHKDHARLYEAMKNHDLTLFSEAITEHITSIKSEAKLRWDELTI</sequence>
<evidence type="ECO:0000256" key="3">
    <source>
        <dbReference type="ARBA" id="ARBA00023163"/>
    </source>
</evidence>
<accession>A0ABW4HUL7</accession>
<keyword evidence="2" id="KW-0238">DNA-binding</keyword>
<dbReference type="InterPro" id="IPR036388">
    <property type="entry name" value="WH-like_DNA-bd_sf"/>
</dbReference>
<proteinExistence type="predicted"/>
<dbReference type="SMART" id="SM00345">
    <property type="entry name" value="HTH_GNTR"/>
    <property type="match status" value="1"/>
</dbReference>
<dbReference type="InterPro" id="IPR000524">
    <property type="entry name" value="Tscrpt_reg_HTH_GntR"/>
</dbReference>
<dbReference type="EMBL" id="JBHUDE010000135">
    <property type="protein sequence ID" value="MFD1608827.1"/>
    <property type="molecule type" value="Genomic_DNA"/>
</dbReference>
<dbReference type="Pfam" id="PF00392">
    <property type="entry name" value="GntR"/>
    <property type="match status" value="1"/>
</dbReference>